<protein>
    <submittedName>
        <fullName evidence="1">Uncharacterized protein</fullName>
    </submittedName>
</protein>
<name>A0A6N6MKK9_9HYPH</name>
<gene>
    <name evidence="1" type="ORF">F6X51_19865</name>
</gene>
<dbReference type="Proteomes" id="UP000441523">
    <property type="component" value="Unassembled WGS sequence"/>
</dbReference>
<proteinExistence type="predicted"/>
<evidence type="ECO:0000313" key="1">
    <source>
        <dbReference type="EMBL" id="KAB1071159.1"/>
    </source>
</evidence>
<dbReference type="AlphaFoldDB" id="A0A6N6MKK9"/>
<dbReference type="EMBL" id="VZZJ01000020">
    <property type="protein sequence ID" value="KAB1071159.1"/>
    <property type="molecule type" value="Genomic_DNA"/>
</dbReference>
<comment type="caution">
    <text evidence="1">The sequence shown here is derived from an EMBL/GenBank/DDBJ whole genome shotgun (WGS) entry which is preliminary data.</text>
</comment>
<reference evidence="1 2" key="1">
    <citation type="submission" date="2019-09" db="EMBL/GenBank/DDBJ databases">
        <title>YIM 132548 draft genome.</title>
        <authorList>
            <person name="Jiang L."/>
        </authorList>
    </citation>
    <scope>NUCLEOTIDE SEQUENCE [LARGE SCALE GENOMIC DNA]</scope>
    <source>
        <strain evidence="1 2">YIM 132548</strain>
    </source>
</reference>
<keyword evidence="2" id="KW-1185">Reference proteome</keyword>
<dbReference type="RefSeq" id="WP_150965417.1">
    <property type="nucleotide sequence ID" value="NZ_VZZJ01000020.1"/>
</dbReference>
<evidence type="ECO:0000313" key="2">
    <source>
        <dbReference type="Proteomes" id="UP000441523"/>
    </source>
</evidence>
<sequence>MLSLADYAARAAKAFIAALVAIIRAIFGGAKEAALSLAGDARRVGRAAKAVGEATGRAVGKGLDGPARVLDLTADAIGSTLGALLPRPPVGPRDVADAAVAADRVPVSARPPQASGPVPLVGVAVQLAAASLLHGGDAEVARRELADAPQHVRDWFGRLTPSDLQRLTTLPSRTVHRHVTATDASDRIADLPPVGAAPGAMSDAEQRAALAAARRRMAGERAEVEAMGRRGGVRSLADEGYVPAQTWTTAPRPSMH</sequence>
<organism evidence="1 2">
    <name type="scientific">Methylobacterium planeticum</name>
    <dbReference type="NCBI Taxonomy" id="2615211"/>
    <lineage>
        <taxon>Bacteria</taxon>
        <taxon>Pseudomonadati</taxon>
        <taxon>Pseudomonadota</taxon>
        <taxon>Alphaproteobacteria</taxon>
        <taxon>Hyphomicrobiales</taxon>
        <taxon>Methylobacteriaceae</taxon>
        <taxon>Methylobacterium</taxon>
    </lineage>
</organism>
<accession>A0A6N6MKK9</accession>